<protein>
    <submittedName>
        <fullName evidence="5">Fcf2-domain-containing protein</fullName>
    </submittedName>
</protein>
<dbReference type="Pfam" id="PF08698">
    <property type="entry name" value="Fcf2"/>
    <property type="match status" value="1"/>
</dbReference>
<feature type="domain" description="Fcf2 pre-rRNA processing C-terminal" evidence="4">
    <location>
        <begin position="152"/>
        <end position="244"/>
    </location>
</feature>
<dbReference type="InterPro" id="IPR039883">
    <property type="entry name" value="Fcf2/DNTTIP2"/>
</dbReference>
<evidence type="ECO:0000256" key="3">
    <source>
        <dbReference type="SAM" id="MobiDB-lite"/>
    </source>
</evidence>
<keyword evidence="6" id="KW-1185">Reference proteome</keyword>
<dbReference type="PANTHER" id="PTHR21686">
    <property type="entry name" value="DEOXYNUCLEOTIDYLTRANSFERASE TERMINAL-INTERACTING PROTEIN 2"/>
    <property type="match status" value="1"/>
</dbReference>
<dbReference type="GO" id="GO:0005730">
    <property type="term" value="C:nucleolus"/>
    <property type="evidence" value="ECO:0007669"/>
    <property type="project" value="UniProtKB-SubCell"/>
</dbReference>
<feature type="region of interest" description="Disordered" evidence="3">
    <location>
        <begin position="1"/>
        <end position="92"/>
    </location>
</feature>
<feature type="compositionally biased region" description="Low complexity" evidence="3">
    <location>
        <begin position="70"/>
        <end position="79"/>
    </location>
</feature>
<evidence type="ECO:0000313" key="6">
    <source>
        <dbReference type="Proteomes" id="UP000298138"/>
    </source>
</evidence>
<proteinExistence type="predicted"/>
<evidence type="ECO:0000313" key="5">
    <source>
        <dbReference type="EMBL" id="TGZ84430.1"/>
    </source>
</evidence>
<organism evidence="5 6">
    <name type="scientific">Ascodesmis nigricans</name>
    <dbReference type="NCBI Taxonomy" id="341454"/>
    <lineage>
        <taxon>Eukaryota</taxon>
        <taxon>Fungi</taxon>
        <taxon>Dikarya</taxon>
        <taxon>Ascomycota</taxon>
        <taxon>Pezizomycotina</taxon>
        <taxon>Pezizomycetes</taxon>
        <taxon>Pezizales</taxon>
        <taxon>Ascodesmidaceae</taxon>
        <taxon>Ascodesmis</taxon>
    </lineage>
</organism>
<feature type="compositionally biased region" description="Basic and acidic residues" evidence="3">
    <location>
        <begin position="60"/>
        <end position="69"/>
    </location>
</feature>
<dbReference type="InParanoid" id="A0A4S2N5C0"/>
<keyword evidence="2" id="KW-0539">Nucleus</keyword>
<evidence type="ECO:0000259" key="4">
    <source>
        <dbReference type="Pfam" id="PF08698"/>
    </source>
</evidence>
<dbReference type="PANTHER" id="PTHR21686:SF12">
    <property type="entry name" value="DEOXYNUCLEOTIDYLTRANSFERASE TERMINAL-INTERACTING PROTEIN 2"/>
    <property type="match status" value="1"/>
</dbReference>
<dbReference type="AlphaFoldDB" id="A0A4S2N5C0"/>
<reference evidence="5 6" key="1">
    <citation type="submission" date="2019-04" db="EMBL/GenBank/DDBJ databases">
        <title>Comparative genomics and transcriptomics to analyze fruiting body development in filamentous ascomycetes.</title>
        <authorList>
            <consortium name="DOE Joint Genome Institute"/>
            <person name="Lutkenhaus R."/>
            <person name="Traeger S."/>
            <person name="Breuer J."/>
            <person name="Kuo A."/>
            <person name="Lipzen A."/>
            <person name="Pangilinan J."/>
            <person name="Dilworth D."/>
            <person name="Sandor L."/>
            <person name="Poggeler S."/>
            <person name="Barry K."/>
            <person name="Grigoriev I.V."/>
            <person name="Nowrousian M."/>
        </authorList>
    </citation>
    <scope>NUCLEOTIDE SEQUENCE [LARGE SCALE GENOMIC DNA]</scope>
    <source>
        <strain evidence="5 6">CBS 389.68</strain>
    </source>
</reference>
<accession>A0A4S2N5C0</accession>
<dbReference type="InterPro" id="IPR014810">
    <property type="entry name" value="Fcf2_C"/>
</dbReference>
<feature type="compositionally biased region" description="Low complexity" evidence="3">
    <location>
        <begin position="35"/>
        <end position="45"/>
    </location>
</feature>
<dbReference type="EMBL" id="ML220113">
    <property type="protein sequence ID" value="TGZ84430.1"/>
    <property type="molecule type" value="Genomic_DNA"/>
</dbReference>
<dbReference type="GO" id="GO:0003723">
    <property type="term" value="F:RNA binding"/>
    <property type="evidence" value="ECO:0007669"/>
    <property type="project" value="TreeGrafter"/>
</dbReference>
<evidence type="ECO:0000256" key="2">
    <source>
        <dbReference type="ARBA" id="ARBA00023242"/>
    </source>
</evidence>
<dbReference type="STRING" id="341454.A0A4S2N5C0"/>
<feature type="region of interest" description="Disordered" evidence="3">
    <location>
        <begin position="141"/>
        <end position="160"/>
    </location>
</feature>
<dbReference type="Proteomes" id="UP000298138">
    <property type="component" value="Unassembled WGS sequence"/>
</dbReference>
<comment type="subcellular location">
    <subcellularLocation>
        <location evidence="1">Nucleus</location>
        <location evidence="1">Nucleolus</location>
    </subcellularLocation>
</comment>
<gene>
    <name evidence="5" type="ORF">EX30DRAFT_338953</name>
</gene>
<feature type="compositionally biased region" description="Low complexity" evidence="3">
    <location>
        <begin position="1"/>
        <end position="29"/>
    </location>
</feature>
<evidence type="ECO:0000256" key="1">
    <source>
        <dbReference type="ARBA" id="ARBA00004604"/>
    </source>
</evidence>
<sequence>MAPPTLTTTTPTTTATFSPTPGSAPSSATLRESSADLYSSYSNSSDSDDEDLDDAAISRLLREAEERMRSVSSSSSGVVARTGQKKKPLVVSLPKLDPGAGLPRSAVDGMGVKLVRPVRTAGMEIEMVTEKDVLNTSVEATKGKGKKEGPAPTAGSQWFDLPRTDLTNPTVLRDHLLLKSRNVLDPHRHYKKDTSALPEFSAVGTIIEGNTEFYSSRIARKERKKTIVEEILADGKSRERFKRKYEEVQGKKRSGKKADYKKLMEKRRRVKYAN</sequence>
<dbReference type="OrthoDB" id="427886at2759"/>
<dbReference type="GO" id="GO:0006396">
    <property type="term" value="P:RNA processing"/>
    <property type="evidence" value="ECO:0007669"/>
    <property type="project" value="TreeGrafter"/>
</dbReference>
<name>A0A4S2N5C0_9PEZI</name>